<dbReference type="InterPro" id="IPR015422">
    <property type="entry name" value="PyrdxlP-dep_Trfase_small"/>
</dbReference>
<evidence type="ECO:0000313" key="6">
    <source>
        <dbReference type="Proteomes" id="UP001597018"/>
    </source>
</evidence>
<evidence type="ECO:0000256" key="3">
    <source>
        <dbReference type="ARBA" id="ARBA00022898"/>
    </source>
</evidence>
<organism evidence="5 6">
    <name type="scientific">Saccharopolyspora rosea</name>
    <dbReference type="NCBI Taxonomy" id="524884"/>
    <lineage>
        <taxon>Bacteria</taxon>
        <taxon>Bacillati</taxon>
        <taxon>Actinomycetota</taxon>
        <taxon>Actinomycetes</taxon>
        <taxon>Pseudonocardiales</taxon>
        <taxon>Pseudonocardiaceae</taxon>
        <taxon>Saccharopolyspora</taxon>
    </lineage>
</organism>
<dbReference type="InterPro" id="IPR010111">
    <property type="entry name" value="Kynureninase"/>
</dbReference>
<feature type="domain" description="Aminotransferase class V" evidence="4">
    <location>
        <begin position="150"/>
        <end position="221"/>
    </location>
</feature>
<dbReference type="InterPro" id="IPR015421">
    <property type="entry name" value="PyrdxlP-dep_Trfase_major"/>
</dbReference>
<accession>A0ABW3FX12</accession>
<keyword evidence="5" id="KW-0032">Aminotransferase</keyword>
<dbReference type="InterPro" id="IPR015424">
    <property type="entry name" value="PyrdxlP-dep_Trfase"/>
</dbReference>
<dbReference type="Gene3D" id="3.90.1150.10">
    <property type="entry name" value="Aspartate Aminotransferase, domain 1"/>
    <property type="match status" value="1"/>
</dbReference>
<evidence type="ECO:0000313" key="5">
    <source>
        <dbReference type="EMBL" id="MFD0920937.1"/>
    </source>
</evidence>
<keyword evidence="1" id="KW-0662">Pyridine nucleotide biosynthesis</keyword>
<name>A0ABW3FX12_9PSEU</name>
<dbReference type="Pfam" id="PF22580">
    <property type="entry name" value="KYNU_C"/>
    <property type="match status" value="1"/>
</dbReference>
<dbReference type="SUPFAM" id="SSF53383">
    <property type="entry name" value="PLP-dependent transferases"/>
    <property type="match status" value="1"/>
</dbReference>
<dbReference type="EMBL" id="JBHTIW010000009">
    <property type="protein sequence ID" value="MFD0920937.1"/>
    <property type="molecule type" value="Genomic_DNA"/>
</dbReference>
<dbReference type="Proteomes" id="UP001597018">
    <property type="component" value="Unassembled WGS sequence"/>
</dbReference>
<dbReference type="PANTHER" id="PTHR14084">
    <property type="entry name" value="KYNURENINASE"/>
    <property type="match status" value="1"/>
</dbReference>
<evidence type="ECO:0000256" key="2">
    <source>
        <dbReference type="ARBA" id="ARBA00022801"/>
    </source>
</evidence>
<dbReference type="PANTHER" id="PTHR14084:SF0">
    <property type="entry name" value="KYNURENINASE"/>
    <property type="match status" value="1"/>
</dbReference>
<keyword evidence="6" id="KW-1185">Reference proteome</keyword>
<sequence>MWTSTRPAAEALDSADELAGLRAHYNLPPGLIRLDGRSGGPHPRTTARLRRFVEHRWDLRSARPRSDADWRREARSAAAALAPLVGAAPGELNIAESTSTPLFKALIAAARLRPDRPVLAVGRDCFLTDHYVARSAAEFAGRRLWLFDGVEQLADLPADEVAVVALSHTDRFSGAVRDAGEITERIHRAGALALWDLSGSAGALDVDLHAWEADFALGCGYRYLGGGAGAPAYCFVAERHRNGSRDSGCDAAGVLHPLSGGFAEPASGLALSELRTGLSILDGVGPAALAAKTAGLVDLFLRRLRENCADACIEAVAPPDGRPHGAEVNLRHPLAQRVADELSNRGVLVEHAEPDVLRCSFAPSWLRYVDVWEATDQLHDVLHAVA</sequence>
<proteinExistence type="predicted"/>
<comment type="caution">
    <text evidence="5">The sequence shown here is derived from an EMBL/GenBank/DDBJ whole genome shotgun (WGS) entry which is preliminary data.</text>
</comment>
<dbReference type="GO" id="GO:0008483">
    <property type="term" value="F:transaminase activity"/>
    <property type="evidence" value="ECO:0007669"/>
    <property type="project" value="UniProtKB-KW"/>
</dbReference>
<dbReference type="Gene3D" id="3.40.640.10">
    <property type="entry name" value="Type I PLP-dependent aspartate aminotransferase-like (Major domain)"/>
    <property type="match status" value="1"/>
</dbReference>
<dbReference type="Pfam" id="PF00266">
    <property type="entry name" value="Aminotran_5"/>
    <property type="match status" value="1"/>
</dbReference>
<evidence type="ECO:0000259" key="4">
    <source>
        <dbReference type="Pfam" id="PF00266"/>
    </source>
</evidence>
<dbReference type="RefSeq" id="WP_345600643.1">
    <property type="nucleotide sequence ID" value="NZ_BAABLT010000011.1"/>
</dbReference>
<reference evidence="6" key="1">
    <citation type="journal article" date="2019" name="Int. J. Syst. Evol. Microbiol.">
        <title>The Global Catalogue of Microorganisms (GCM) 10K type strain sequencing project: providing services to taxonomists for standard genome sequencing and annotation.</title>
        <authorList>
            <consortium name="The Broad Institute Genomics Platform"/>
            <consortium name="The Broad Institute Genome Sequencing Center for Infectious Disease"/>
            <person name="Wu L."/>
            <person name="Ma J."/>
        </authorList>
    </citation>
    <scope>NUCLEOTIDE SEQUENCE [LARGE SCALE GENOMIC DNA]</scope>
    <source>
        <strain evidence="6">CCUG 56401</strain>
    </source>
</reference>
<keyword evidence="5" id="KW-0808">Transferase</keyword>
<keyword evidence="2" id="KW-0378">Hydrolase</keyword>
<protein>
    <submittedName>
        <fullName evidence="5">Aminotransferase class V-fold PLP-dependent enzyme</fullName>
    </submittedName>
</protein>
<keyword evidence="3" id="KW-0663">Pyridoxal phosphate</keyword>
<evidence type="ECO:0000256" key="1">
    <source>
        <dbReference type="ARBA" id="ARBA00022642"/>
    </source>
</evidence>
<dbReference type="InterPro" id="IPR000192">
    <property type="entry name" value="Aminotrans_V_dom"/>
</dbReference>
<gene>
    <name evidence="5" type="ORF">ACFQ16_14385</name>
</gene>